<dbReference type="Pfam" id="PF13245">
    <property type="entry name" value="AAA_19"/>
    <property type="match status" value="1"/>
</dbReference>
<dbReference type="EMBL" id="VFRQ01000020">
    <property type="protein sequence ID" value="TPE39733.1"/>
    <property type="molecule type" value="Genomic_DNA"/>
</dbReference>
<evidence type="ECO:0000313" key="5">
    <source>
        <dbReference type="Proteomes" id="UP000316727"/>
    </source>
</evidence>
<sequence>MERKQELKVRWLPEESGTMQECFYAHSLYYDEQYIASRARALASQRVRFPAGKLEEALEAYCRQQTLTLSQEQRQSVLHIATERLSILTGGPGCGKTTTTRALVGLLQAMGRQVMLAAPTGRAAQRMSEVIGLEARTIHRLLEWDPGKGGFKRQEQDPLRTDVLLIDECSMLDVHLAASLFRAVPPQGQVVFIGDADQLPAVGAGNVLKDMIASGVVACQRLTKVFRQAGESLIISYAHQINQGLVPRIVSPFHQPRVWHEKKDCLFIDSEEATVQELRFISKVKRLAARSGQAEEQEADPYSQGSEIKIPDAFRHVDLDALVEARSYSQELREVLRRVHPWSSLHYGLSAVGMVETLYASVIPKYFGPDTEIQILSPMTKGSLGTHHLNQVIQEKVNPAGGGKAQLTVGGRVFRQGDRVLQKRNNYDLNVFNGDIGTVVGVDNEEMEVLVQFRTGSQVRQVCYDKSQLLELELVYAITIHKSQGSEFETIIIPIVTQHFGMLFRNLIYTAITRAKKQVVFVGTRKALALAVGRQNTAARQTGLAYLLQGKA</sequence>
<dbReference type="InterPro" id="IPR041451">
    <property type="entry name" value="RecD2_SH13"/>
</dbReference>
<keyword evidence="1" id="KW-0547">Nucleotide-binding</keyword>
<keyword evidence="2" id="KW-0067">ATP-binding</keyword>
<dbReference type="AlphaFoldDB" id="A0A501VPR8"/>
<evidence type="ECO:0000259" key="3">
    <source>
        <dbReference type="SMART" id="SM00382"/>
    </source>
</evidence>
<reference evidence="4 5" key="1">
    <citation type="submission" date="2019-06" db="EMBL/GenBank/DDBJ databases">
        <title>A novel bacterium of genus Pontibacter, isolated from marine sediment.</title>
        <authorList>
            <person name="Huang H."/>
            <person name="Mo K."/>
            <person name="Hu Y."/>
        </authorList>
    </citation>
    <scope>NUCLEOTIDE SEQUENCE [LARGE SCALE GENOMIC DNA]</scope>
    <source>
        <strain evidence="4 5">HB172049</strain>
    </source>
</reference>
<name>A0A501VPR8_9BACT</name>
<dbReference type="InterPro" id="IPR027417">
    <property type="entry name" value="P-loop_NTPase"/>
</dbReference>
<dbReference type="Gene3D" id="3.40.50.300">
    <property type="entry name" value="P-loop containing nucleotide triphosphate hydrolases"/>
    <property type="match status" value="3"/>
</dbReference>
<protein>
    <submittedName>
        <fullName evidence="4">Exodeoxyribonuclease V subunit alpha</fullName>
    </submittedName>
</protein>
<dbReference type="CDD" id="cd18809">
    <property type="entry name" value="SF1_C_RecD"/>
    <property type="match status" value="1"/>
</dbReference>
<proteinExistence type="predicted"/>
<dbReference type="OrthoDB" id="9803432at2"/>
<evidence type="ECO:0000313" key="4">
    <source>
        <dbReference type="EMBL" id="TPE39733.1"/>
    </source>
</evidence>
<dbReference type="RefSeq" id="WP_140624249.1">
    <property type="nucleotide sequence ID" value="NZ_VFRQ01000020.1"/>
</dbReference>
<dbReference type="CDD" id="cd17933">
    <property type="entry name" value="DEXSc_RecD-like"/>
    <property type="match status" value="1"/>
</dbReference>
<feature type="domain" description="AAA+ ATPase" evidence="3">
    <location>
        <begin position="82"/>
        <end position="227"/>
    </location>
</feature>
<dbReference type="PANTHER" id="PTHR43788:SF6">
    <property type="entry name" value="DNA HELICASE B"/>
    <property type="match status" value="1"/>
</dbReference>
<dbReference type="GO" id="GO:0009338">
    <property type="term" value="C:exodeoxyribonuclease V complex"/>
    <property type="evidence" value="ECO:0007669"/>
    <property type="project" value="TreeGrafter"/>
</dbReference>
<dbReference type="InterPro" id="IPR027785">
    <property type="entry name" value="UvrD-like_helicase_C"/>
</dbReference>
<dbReference type="SMART" id="SM00382">
    <property type="entry name" value="AAA"/>
    <property type="match status" value="1"/>
</dbReference>
<dbReference type="Pfam" id="PF13538">
    <property type="entry name" value="UvrD_C_2"/>
    <property type="match status" value="1"/>
</dbReference>
<accession>A0A501VPR8</accession>
<dbReference type="Proteomes" id="UP000316727">
    <property type="component" value="Unassembled WGS sequence"/>
</dbReference>
<organism evidence="4 5">
    <name type="scientific">Pontibacter mangrovi</name>
    <dbReference type="NCBI Taxonomy" id="2589816"/>
    <lineage>
        <taxon>Bacteria</taxon>
        <taxon>Pseudomonadati</taxon>
        <taxon>Bacteroidota</taxon>
        <taxon>Cytophagia</taxon>
        <taxon>Cytophagales</taxon>
        <taxon>Hymenobacteraceae</taxon>
        <taxon>Pontibacter</taxon>
    </lineage>
</organism>
<dbReference type="Gene3D" id="2.30.30.940">
    <property type="match status" value="1"/>
</dbReference>
<dbReference type="Pfam" id="PF18335">
    <property type="entry name" value="SH3_13"/>
    <property type="match status" value="1"/>
</dbReference>
<dbReference type="GO" id="GO:0005524">
    <property type="term" value="F:ATP binding"/>
    <property type="evidence" value="ECO:0007669"/>
    <property type="project" value="UniProtKB-KW"/>
</dbReference>
<dbReference type="InterPro" id="IPR003593">
    <property type="entry name" value="AAA+_ATPase"/>
</dbReference>
<dbReference type="InterPro" id="IPR050534">
    <property type="entry name" value="Coronavir_polyprotein_1ab"/>
</dbReference>
<dbReference type="SUPFAM" id="SSF52540">
    <property type="entry name" value="P-loop containing nucleoside triphosphate hydrolases"/>
    <property type="match status" value="2"/>
</dbReference>
<keyword evidence="5" id="KW-1185">Reference proteome</keyword>
<evidence type="ECO:0000256" key="2">
    <source>
        <dbReference type="ARBA" id="ARBA00022840"/>
    </source>
</evidence>
<comment type="caution">
    <text evidence="4">The sequence shown here is derived from an EMBL/GenBank/DDBJ whole genome shotgun (WGS) entry which is preliminary data.</text>
</comment>
<dbReference type="GO" id="GO:0017116">
    <property type="term" value="F:single-stranded DNA helicase activity"/>
    <property type="evidence" value="ECO:0007669"/>
    <property type="project" value="TreeGrafter"/>
</dbReference>
<dbReference type="GO" id="GO:0006310">
    <property type="term" value="P:DNA recombination"/>
    <property type="evidence" value="ECO:0007669"/>
    <property type="project" value="TreeGrafter"/>
</dbReference>
<dbReference type="PANTHER" id="PTHR43788">
    <property type="entry name" value="DNA2/NAM7 HELICASE FAMILY MEMBER"/>
    <property type="match status" value="1"/>
</dbReference>
<gene>
    <name evidence="4" type="ORF">FJM65_20835</name>
</gene>
<evidence type="ECO:0000256" key="1">
    <source>
        <dbReference type="ARBA" id="ARBA00022741"/>
    </source>
</evidence>